<dbReference type="SMR" id="A0A194W781"/>
<feature type="coiled-coil region" evidence="1">
    <location>
        <begin position="105"/>
        <end position="146"/>
    </location>
</feature>
<evidence type="ECO:0000313" key="4">
    <source>
        <dbReference type="EMBL" id="KUI72339.1"/>
    </source>
</evidence>
<keyword evidence="5" id="KW-1185">Reference proteome</keyword>
<protein>
    <submittedName>
        <fullName evidence="4">Uncharacterized protein</fullName>
    </submittedName>
</protein>
<feature type="compositionally biased region" description="Low complexity" evidence="2">
    <location>
        <begin position="1"/>
        <end position="17"/>
    </location>
</feature>
<evidence type="ECO:0000313" key="5">
    <source>
        <dbReference type="Proteomes" id="UP000078559"/>
    </source>
</evidence>
<keyword evidence="3" id="KW-1133">Transmembrane helix</keyword>
<accession>A0A194W781</accession>
<feature type="transmembrane region" description="Helical" evidence="3">
    <location>
        <begin position="28"/>
        <end position="51"/>
    </location>
</feature>
<keyword evidence="1" id="KW-0175">Coiled coil</keyword>
<evidence type="ECO:0000256" key="3">
    <source>
        <dbReference type="SAM" id="Phobius"/>
    </source>
</evidence>
<feature type="region of interest" description="Disordered" evidence="2">
    <location>
        <begin position="1"/>
        <end position="23"/>
    </location>
</feature>
<evidence type="ECO:0000256" key="2">
    <source>
        <dbReference type="SAM" id="MobiDB-lite"/>
    </source>
</evidence>
<sequence>MSPTPETTTPTPIPTFTNSPRSDEATSWHTVAVTFVTCFILLLLASAVGICHLNRRKASLEAVLGGLNRTRGGVPSPNPHVYGSNAWREHELAQASGISRDALRIADLEAQNSVLEQRAAVLERLAHFLEHQNRHLNRENSELRLDSSSLAFDPVAMQRVHDEIHRPVRRAGPEQPQSLDLRNPSGPEEALKVSGADDPLVGLITTPANE</sequence>
<gene>
    <name evidence="4" type="ORF">VM1G_07992</name>
</gene>
<evidence type="ECO:0000256" key="1">
    <source>
        <dbReference type="SAM" id="Coils"/>
    </source>
</evidence>
<dbReference type="AlphaFoldDB" id="A0A194W781"/>
<feature type="region of interest" description="Disordered" evidence="2">
    <location>
        <begin position="165"/>
        <end position="210"/>
    </location>
</feature>
<keyword evidence="3" id="KW-0472">Membrane</keyword>
<name>A0A194W781_CYTMA</name>
<proteinExistence type="predicted"/>
<organism evidence="4 5">
    <name type="scientific">Cytospora mali</name>
    <name type="common">Apple Valsa canker fungus</name>
    <name type="synonym">Valsa mali</name>
    <dbReference type="NCBI Taxonomy" id="578113"/>
    <lineage>
        <taxon>Eukaryota</taxon>
        <taxon>Fungi</taxon>
        <taxon>Dikarya</taxon>
        <taxon>Ascomycota</taxon>
        <taxon>Pezizomycotina</taxon>
        <taxon>Sordariomycetes</taxon>
        <taxon>Sordariomycetidae</taxon>
        <taxon>Diaporthales</taxon>
        <taxon>Cytosporaceae</taxon>
        <taxon>Cytospora</taxon>
    </lineage>
</organism>
<dbReference type="EMBL" id="CM003105">
    <property type="protein sequence ID" value="KUI72339.1"/>
    <property type="molecule type" value="Genomic_DNA"/>
</dbReference>
<reference evidence="4" key="1">
    <citation type="submission" date="2014-12" db="EMBL/GenBank/DDBJ databases">
        <title>Genome Sequence of Valsa Canker Pathogens Uncovers a Specific Adaption of Colonization on Woody Bark.</title>
        <authorList>
            <person name="Yin Z."/>
            <person name="Liu H."/>
            <person name="Gao X."/>
            <person name="Li Z."/>
            <person name="Song N."/>
            <person name="Ke X."/>
            <person name="Dai Q."/>
            <person name="Wu Y."/>
            <person name="Sun Y."/>
            <person name="Xu J.-R."/>
            <person name="Kang Z.K."/>
            <person name="Wang L."/>
            <person name="Huang L."/>
        </authorList>
    </citation>
    <scope>NUCLEOTIDE SEQUENCE [LARGE SCALE GENOMIC DNA]</scope>
    <source>
        <strain evidence="4">03-8</strain>
    </source>
</reference>
<dbReference type="OrthoDB" id="10514182at2759"/>
<dbReference type="Proteomes" id="UP000078559">
    <property type="component" value="Chromosome 8"/>
</dbReference>
<keyword evidence="3" id="KW-0812">Transmembrane</keyword>